<reference evidence="3" key="1">
    <citation type="submission" date="2016-10" db="EMBL/GenBank/DDBJ databases">
        <authorList>
            <person name="Varghese N."/>
            <person name="Submissions S."/>
        </authorList>
    </citation>
    <scope>NUCLEOTIDE SEQUENCE [LARGE SCALE GENOMIC DNA]</scope>
    <source>
        <strain evidence="3">LMG 26031</strain>
    </source>
</reference>
<evidence type="ECO:0000313" key="2">
    <source>
        <dbReference type="EMBL" id="SEK12876.1"/>
    </source>
</evidence>
<dbReference type="EMBL" id="FNYE01000061">
    <property type="protein sequence ID" value="SEK12876.1"/>
    <property type="molecule type" value="Genomic_DNA"/>
</dbReference>
<evidence type="ECO:0000256" key="1">
    <source>
        <dbReference type="SAM" id="MobiDB-lite"/>
    </source>
</evidence>
<gene>
    <name evidence="2" type="ORF">SAMN05192539_106131</name>
</gene>
<protein>
    <submittedName>
        <fullName evidence="2">Uncharacterized protein</fullName>
    </submittedName>
</protein>
<accession>A0A1H7EG02</accession>
<name>A0A1H7EG02_9BURK</name>
<feature type="compositionally biased region" description="Polar residues" evidence="1">
    <location>
        <begin position="18"/>
        <end position="33"/>
    </location>
</feature>
<dbReference type="AlphaFoldDB" id="A0A1H7EG02"/>
<dbReference type="Proteomes" id="UP000198866">
    <property type="component" value="Unassembled WGS sequence"/>
</dbReference>
<evidence type="ECO:0000313" key="3">
    <source>
        <dbReference type="Proteomes" id="UP000198866"/>
    </source>
</evidence>
<feature type="region of interest" description="Disordered" evidence="1">
    <location>
        <begin position="17"/>
        <end position="49"/>
    </location>
</feature>
<proteinExistence type="predicted"/>
<keyword evidence="3" id="KW-1185">Reference proteome</keyword>
<organism evidence="2 3">
    <name type="scientific">Paraburkholderia diazotrophica</name>
    <dbReference type="NCBI Taxonomy" id="667676"/>
    <lineage>
        <taxon>Bacteria</taxon>
        <taxon>Pseudomonadati</taxon>
        <taxon>Pseudomonadota</taxon>
        <taxon>Betaproteobacteria</taxon>
        <taxon>Burkholderiales</taxon>
        <taxon>Burkholderiaceae</taxon>
        <taxon>Paraburkholderia</taxon>
    </lineage>
</organism>
<dbReference type="STRING" id="667676.SAMN05192539_106131"/>
<sequence>MSIVQGKHFERAGIGGITLNSLQPPANAHNRSVSRLMKVPQKPTLTRTV</sequence>